<accession>A0ABT2E0G8</accession>
<feature type="domain" description="ImpA N-terminal" evidence="1">
    <location>
        <begin position="19"/>
        <end position="112"/>
    </location>
</feature>
<evidence type="ECO:0000259" key="1">
    <source>
        <dbReference type="Pfam" id="PF06812"/>
    </source>
</evidence>
<dbReference type="NCBIfam" id="TIGR03362">
    <property type="entry name" value="VI_chp_7"/>
    <property type="match status" value="1"/>
</dbReference>
<dbReference type="Pfam" id="PF16989">
    <property type="entry name" value="T6SS_VasJ"/>
    <property type="match status" value="1"/>
</dbReference>
<comment type="caution">
    <text evidence="2">The sequence shown here is derived from an EMBL/GenBank/DDBJ whole genome shotgun (WGS) entry which is preliminary data.</text>
</comment>
<evidence type="ECO:0000313" key="3">
    <source>
        <dbReference type="Proteomes" id="UP001205357"/>
    </source>
</evidence>
<organism evidence="2 3">
    <name type="scientific">Scandinavium hiltneri</name>
    <dbReference type="NCBI Taxonomy" id="2926519"/>
    <lineage>
        <taxon>Bacteria</taxon>
        <taxon>Pseudomonadati</taxon>
        <taxon>Pseudomonadota</taxon>
        <taxon>Gammaproteobacteria</taxon>
        <taxon>Enterobacterales</taxon>
        <taxon>Enterobacteriaceae</taxon>
        <taxon>Scandinavium</taxon>
    </lineage>
</organism>
<gene>
    <name evidence="2" type="primary">tssA</name>
    <name evidence="2" type="ORF">MUU47_08975</name>
</gene>
<dbReference type="PANTHER" id="PTHR37024">
    <property type="entry name" value="TYPE VI SECRETION SYSTEM DUF2094 AND IMPA-RELATED DOMAIN PROTEIN"/>
    <property type="match status" value="1"/>
</dbReference>
<reference evidence="2 3" key="1">
    <citation type="submission" date="2022-04" db="EMBL/GenBank/DDBJ databases">
        <title>Proposal of a three novel species of Scandinavium, Scandinavium hiltneri, Scandinavium manionii, Scandinavium tedordense.</title>
        <authorList>
            <person name="Maddock D.W."/>
            <person name="Brady C.L."/>
            <person name="Denman S."/>
            <person name="Arnold D."/>
        </authorList>
    </citation>
    <scope>NUCLEOTIDE SEQUENCE [LARGE SCALE GENOMIC DNA]</scope>
    <source>
        <strain evidence="2 3">H11S7</strain>
    </source>
</reference>
<sequence>MDISSQHPWHALLLTPLTSEQVALALADDDPEWEYLDGQMVKLGSLAHSTLDLDDIQRRLIALLVHKSKDFRLMVHLLRTLQHGGEPEQLLLAISLLSAWIEHFWTHAAPANVMHKRRFAQQILKRFDSASTSFSQKTDVIQRDLAQSLLAHLAQLWHAHEPVLAKEVDALRNHYARLPEKVMEAEPRGEERPLMGEAANAPVPVIPSLTVDNANEKAWRHSILKMADILCQLHPDVAMGYRLRRYAVWGTIIALPMAQSDGRTPLAAVSSDRIADYLARLPYADLPLWLQVEQSLTLVPYWLDGHALSARIAVKLGYVAVAQAIQEELTVFLTRLPGLSTLHFADMTPFLAPETAAWLQQHKGEAQDNSTLEQDEIWHCYQQQGLEAALQRLECQPQNEPRSRFYNQLMGAQLLEKAGLTALACQQYHSLMLVGEQLQLREWEPALMTLLTEKQRQLTP</sequence>
<keyword evidence="3" id="KW-1185">Reference proteome</keyword>
<protein>
    <submittedName>
        <fullName evidence="2">Type VI secretion system protein TssA</fullName>
    </submittedName>
</protein>
<dbReference type="EMBL" id="JALIGE010000072">
    <property type="protein sequence ID" value="MCS2161252.1"/>
    <property type="molecule type" value="Genomic_DNA"/>
</dbReference>
<dbReference type="Proteomes" id="UP001205357">
    <property type="component" value="Unassembled WGS sequence"/>
</dbReference>
<evidence type="ECO:0000313" key="2">
    <source>
        <dbReference type="EMBL" id="MCS2161252.1"/>
    </source>
</evidence>
<dbReference type="RefSeq" id="WP_258987832.1">
    <property type="nucleotide sequence ID" value="NZ_JALIGE010000072.1"/>
</dbReference>
<dbReference type="Pfam" id="PF06812">
    <property type="entry name" value="ImpA_N"/>
    <property type="match status" value="1"/>
</dbReference>
<dbReference type="InterPro" id="IPR010657">
    <property type="entry name" value="ImpA_N"/>
</dbReference>
<dbReference type="PANTHER" id="PTHR37024:SF3">
    <property type="entry name" value="TYPE VI SECRETION SYSTEM PROTEIN TSSA"/>
    <property type="match status" value="1"/>
</dbReference>
<dbReference type="InterPro" id="IPR017739">
    <property type="entry name" value="T6SS-assoc_VCA0119"/>
</dbReference>
<proteinExistence type="predicted"/>
<name>A0ABT2E0G8_9ENTR</name>